<dbReference type="Proteomes" id="UP000602076">
    <property type="component" value="Unassembled WGS sequence"/>
</dbReference>
<keyword evidence="1" id="KW-1133">Transmembrane helix</keyword>
<gene>
    <name evidence="3" type="ORF">IEO70_19605</name>
</gene>
<dbReference type="AlphaFoldDB" id="A0A927CZI2"/>
<evidence type="ECO:0000313" key="3">
    <source>
        <dbReference type="EMBL" id="MBD3110537.1"/>
    </source>
</evidence>
<name>A0A927CZI2_9BACI</name>
<keyword evidence="1" id="KW-0472">Membrane</keyword>
<dbReference type="GO" id="GO:0052689">
    <property type="term" value="F:carboxylic ester hydrolase activity"/>
    <property type="evidence" value="ECO:0007669"/>
    <property type="project" value="TreeGrafter"/>
</dbReference>
<dbReference type="RefSeq" id="WP_191000070.1">
    <property type="nucleotide sequence ID" value="NZ_JACXSI010000070.1"/>
</dbReference>
<comment type="caution">
    <text evidence="3">The sequence shown here is derived from an EMBL/GenBank/DDBJ whole genome shotgun (WGS) entry which is preliminary data.</text>
</comment>
<protein>
    <submittedName>
        <fullName evidence="3">S9 family peptidase</fullName>
    </submittedName>
</protein>
<accession>A0A927CZI2</accession>
<dbReference type="EMBL" id="JACXSI010000070">
    <property type="protein sequence ID" value="MBD3110537.1"/>
    <property type="molecule type" value="Genomic_DNA"/>
</dbReference>
<organism evidence="3 4">
    <name type="scientific">Peribacillus faecalis</name>
    <dbReference type="NCBI Taxonomy" id="2772559"/>
    <lineage>
        <taxon>Bacteria</taxon>
        <taxon>Bacillati</taxon>
        <taxon>Bacillota</taxon>
        <taxon>Bacilli</taxon>
        <taxon>Bacillales</taxon>
        <taxon>Bacillaceae</taxon>
        <taxon>Peribacillus</taxon>
    </lineage>
</organism>
<dbReference type="GO" id="GO:0006508">
    <property type="term" value="P:proteolysis"/>
    <property type="evidence" value="ECO:0007669"/>
    <property type="project" value="InterPro"/>
</dbReference>
<proteinExistence type="predicted"/>
<dbReference type="InterPro" id="IPR029058">
    <property type="entry name" value="AB_hydrolase_fold"/>
</dbReference>
<feature type="transmembrane region" description="Helical" evidence="1">
    <location>
        <begin position="131"/>
        <end position="158"/>
    </location>
</feature>
<reference evidence="3" key="1">
    <citation type="submission" date="2020-09" db="EMBL/GenBank/DDBJ databases">
        <title>Bacillus faecalis sp. nov., a moderately halophilic bacterium isolated from cow faeces.</title>
        <authorList>
            <person name="Jiang L."/>
            <person name="Lee J."/>
        </authorList>
    </citation>
    <scope>NUCLEOTIDE SEQUENCE</scope>
    <source>
        <strain evidence="3">AGMB 02131</strain>
    </source>
</reference>
<dbReference type="PANTHER" id="PTHR43265">
    <property type="entry name" value="ESTERASE ESTD"/>
    <property type="match status" value="1"/>
</dbReference>
<feature type="domain" description="Peptidase S9 prolyl oligopeptidase catalytic" evidence="2">
    <location>
        <begin position="71"/>
        <end position="261"/>
    </location>
</feature>
<dbReference type="InterPro" id="IPR001375">
    <property type="entry name" value="Peptidase_S9_cat"/>
</dbReference>
<dbReference type="InterPro" id="IPR053145">
    <property type="entry name" value="AB_hydrolase_Est10"/>
</dbReference>
<dbReference type="PANTHER" id="PTHR43265:SF1">
    <property type="entry name" value="ESTERASE ESTD"/>
    <property type="match status" value="1"/>
</dbReference>
<sequence>MTQIDGTIVSIQPFPSPNPSVRLSTVTYISSGLRVKGLLAEPDGNEPMDGFVYLRGGINNVGKVRPGRIIQFAAEGMIVFAPYYRGNLGGEGFEDFAGDDRNDAIAAVKVLEQLKRVNKIHVFGFSRGGIMALWTAVSVSGICSLVIWAGVSDMVLTYEERVDMRRMMKRVIGGTPSKYPELYNKRTPDEELKKLECPILIIHGERDSNVSIEQAKLLQSRLKKYGKKMETWYFADFTHFFPPQENRDTVKKLVNWMKAHSQS</sequence>
<dbReference type="GO" id="GO:0008236">
    <property type="term" value="F:serine-type peptidase activity"/>
    <property type="evidence" value="ECO:0007669"/>
    <property type="project" value="InterPro"/>
</dbReference>
<evidence type="ECO:0000313" key="4">
    <source>
        <dbReference type="Proteomes" id="UP000602076"/>
    </source>
</evidence>
<evidence type="ECO:0000259" key="2">
    <source>
        <dbReference type="Pfam" id="PF00326"/>
    </source>
</evidence>
<dbReference type="Gene3D" id="3.40.50.1820">
    <property type="entry name" value="alpha/beta hydrolase"/>
    <property type="match status" value="1"/>
</dbReference>
<dbReference type="SUPFAM" id="SSF53474">
    <property type="entry name" value="alpha/beta-Hydrolases"/>
    <property type="match status" value="1"/>
</dbReference>
<keyword evidence="4" id="KW-1185">Reference proteome</keyword>
<keyword evidence="1" id="KW-0812">Transmembrane</keyword>
<dbReference type="Pfam" id="PF00326">
    <property type="entry name" value="Peptidase_S9"/>
    <property type="match status" value="1"/>
</dbReference>
<evidence type="ECO:0000256" key="1">
    <source>
        <dbReference type="SAM" id="Phobius"/>
    </source>
</evidence>